<evidence type="ECO:0000256" key="1">
    <source>
        <dbReference type="SAM" id="MobiDB-lite"/>
    </source>
</evidence>
<gene>
    <name evidence="2" type="ORF">RM543_08615</name>
</gene>
<evidence type="ECO:0000313" key="3">
    <source>
        <dbReference type="Proteomes" id="UP001265259"/>
    </source>
</evidence>
<reference evidence="2 3" key="1">
    <citation type="submission" date="2023-09" db="EMBL/GenBank/DDBJ databases">
        <authorList>
            <person name="Rey-Velasco X."/>
        </authorList>
    </citation>
    <scope>NUCLEOTIDE SEQUENCE [LARGE SCALE GENOMIC DNA]</scope>
    <source>
        <strain evidence="2 3">F158</strain>
    </source>
</reference>
<evidence type="ECO:0000313" key="2">
    <source>
        <dbReference type="EMBL" id="MDT0682747.1"/>
    </source>
</evidence>
<feature type="region of interest" description="Disordered" evidence="1">
    <location>
        <begin position="1"/>
        <end position="20"/>
    </location>
</feature>
<accession>A0ABU3DGA6</accession>
<sequence>MDGSATPTGPAPEAEDDSHTAAWRARLDAHGRMHGFHERLGRDHGALYTEDDEDVLLVTFENAEIIRDGGETELPYGLNIAGKEGWSQLCLYAEGDTWFRDPDVHAFFDKLIDEGFFDTFKTVLFYGAGPCGYAAAAYSVASPGARLLLIGPQATLEPGIAGWDRRWPEMRRVCFADRFGYAPRMADGAERGWIIYDPTVLEDAMHAALFTRPGMTMLPVSHLGTAPEGHLKRMNILVPILRAAGKGTFDARAFARHWRRRHAYPPYLRRTLGKLEEEDRPLLAALWARAALRVANRPRFRRALAAAEEALAAKGRTLPPAREDD</sequence>
<keyword evidence="3" id="KW-1185">Reference proteome</keyword>
<comment type="caution">
    <text evidence="2">The sequence shown here is derived from an EMBL/GenBank/DDBJ whole genome shotgun (WGS) entry which is preliminary data.</text>
</comment>
<organism evidence="2 3">
    <name type="scientific">Tropicimonas omnivorans</name>
    <dbReference type="NCBI Taxonomy" id="3075590"/>
    <lineage>
        <taxon>Bacteria</taxon>
        <taxon>Pseudomonadati</taxon>
        <taxon>Pseudomonadota</taxon>
        <taxon>Alphaproteobacteria</taxon>
        <taxon>Rhodobacterales</taxon>
        <taxon>Roseobacteraceae</taxon>
        <taxon>Tropicimonas</taxon>
    </lineage>
</organism>
<dbReference type="EMBL" id="JAVRHL010000002">
    <property type="protein sequence ID" value="MDT0682747.1"/>
    <property type="molecule type" value="Genomic_DNA"/>
</dbReference>
<proteinExistence type="predicted"/>
<protein>
    <submittedName>
        <fullName evidence="2">Phosphoadenosine phosphosulfate reductase</fullName>
    </submittedName>
</protein>
<dbReference type="RefSeq" id="WP_311690596.1">
    <property type="nucleotide sequence ID" value="NZ_JAVRHL010000002.1"/>
</dbReference>
<dbReference type="Proteomes" id="UP001265259">
    <property type="component" value="Unassembled WGS sequence"/>
</dbReference>
<name>A0ABU3DGA6_9RHOB</name>